<dbReference type="AlphaFoldDB" id="A0A4Y2FTG6"/>
<accession>A0A4Y2FTG6</accession>
<evidence type="ECO:0000313" key="2">
    <source>
        <dbReference type="EMBL" id="GBM43745.1"/>
    </source>
</evidence>
<proteinExistence type="predicted"/>
<gene>
    <name evidence="2" type="ORF">AVEN_153385_1</name>
</gene>
<feature type="region of interest" description="Disordered" evidence="1">
    <location>
        <begin position="127"/>
        <end position="169"/>
    </location>
</feature>
<dbReference type="EMBL" id="BGPR01001040">
    <property type="protein sequence ID" value="GBM43745.1"/>
    <property type="molecule type" value="Genomic_DNA"/>
</dbReference>
<name>A0A4Y2FTG6_ARAVE</name>
<evidence type="ECO:0000256" key="1">
    <source>
        <dbReference type="SAM" id="MobiDB-lite"/>
    </source>
</evidence>
<dbReference type="Proteomes" id="UP000499080">
    <property type="component" value="Unassembled WGS sequence"/>
</dbReference>
<organism evidence="2 3">
    <name type="scientific">Araneus ventricosus</name>
    <name type="common">Orbweaver spider</name>
    <name type="synonym">Epeira ventricosa</name>
    <dbReference type="NCBI Taxonomy" id="182803"/>
    <lineage>
        <taxon>Eukaryota</taxon>
        <taxon>Metazoa</taxon>
        <taxon>Ecdysozoa</taxon>
        <taxon>Arthropoda</taxon>
        <taxon>Chelicerata</taxon>
        <taxon>Arachnida</taxon>
        <taxon>Araneae</taxon>
        <taxon>Araneomorphae</taxon>
        <taxon>Entelegynae</taxon>
        <taxon>Araneoidea</taxon>
        <taxon>Araneidae</taxon>
        <taxon>Araneus</taxon>
    </lineage>
</organism>
<feature type="region of interest" description="Disordered" evidence="1">
    <location>
        <begin position="1"/>
        <end position="20"/>
    </location>
</feature>
<sequence length="169" mass="18875">MNTAKKSFAAGNPQFRTERTWQSASSKVLGILGSTMFPMRQHYEWSDYGQSERGSSKDRLHRFPSILAAQRASPAEASQHHCIRRHDITPPNPASPARSDLLFAAKPQSQEGPLPFFTAKTSLSLSDIDDNKIPDTDPKRVKTPQFSVQRSETRAGILPMRPQTLVSEQ</sequence>
<keyword evidence="3" id="KW-1185">Reference proteome</keyword>
<feature type="compositionally biased region" description="Basic and acidic residues" evidence="1">
    <location>
        <begin position="129"/>
        <end position="140"/>
    </location>
</feature>
<comment type="caution">
    <text evidence="2">The sequence shown here is derived from an EMBL/GenBank/DDBJ whole genome shotgun (WGS) entry which is preliminary data.</text>
</comment>
<reference evidence="2 3" key="1">
    <citation type="journal article" date="2019" name="Sci. Rep.">
        <title>Orb-weaving spider Araneus ventricosus genome elucidates the spidroin gene catalogue.</title>
        <authorList>
            <person name="Kono N."/>
            <person name="Nakamura H."/>
            <person name="Ohtoshi R."/>
            <person name="Moran D.A.P."/>
            <person name="Shinohara A."/>
            <person name="Yoshida Y."/>
            <person name="Fujiwara M."/>
            <person name="Mori M."/>
            <person name="Tomita M."/>
            <person name="Arakawa K."/>
        </authorList>
    </citation>
    <scope>NUCLEOTIDE SEQUENCE [LARGE SCALE GENOMIC DNA]</scope>
</reference>
<evidence type="ECO:0000313" key="3">
    <source>
        <dbReference type="Proteomes" id="UP000499080"/>
    </source>
</evidence>
<protein>
    <submittedName>
        <fullName evidence="2">Uncharacterized protein</fullName>
    </submittedName>
</protein>